<accession>A0ABT7CIN8</accession>
<keyword evidence="2" id="KW-1185">Reference proteome</keyword>
<proteinExistence type="predicted"/>
<sequence>MVIRFLFLIILISTTIQCTSHTETQSQVAIPETKQTTDTIATPKKKVRPITPLKQIEIPRQDTLAFFKNLFPEIPLPYSLDQQQIENSISYTNAIDTFLVKKYFIDSVADNDNGLFIRYRYYPVGLFNLKNGKFAVIILSRGGAGGQEDRYYFLSFLSTGKKTDQLLIGQAIADCSFEDLITSRIDTNANIYLLHQRYTINCETEKAKLTLSQNESVIPKIISSD</sequence>
<dbReference type="EMBL" id="JASJOT010000003">
    <property type="protein sequence ID" value="MDJ1492534.1"/>
    <property type="molecule type" value="Genomic_DNA"/>
</dbReference>
<evidence type="ECO:0008006" key="3">
    <source>
        <dbReference type="Google" id="ProtNLM"/>
    </source>
</evidence>
<organism evidence="1 2">
    <name type="scientific">Xanthocytophaga flava</name>
    <dbReference type="NCBI Taxonomy" id="3048013"/>
    <lineage>
        <taxon>Bacteria</taxon>
        <taxon>Pseudomonadati</taxon>
        <taxon>Bacteroidota</taxon>
        <taxon>Cytophagia</taxon>
        <taxon>Cytophagales</taxon>
        <taxon>Rhodocytophagaceae</taxon>
        <taxon>Xanthocytophaga</taxon>
    </lineage>
</organism>
<name>A0ABT7CIN8_9BACT</name>
<evidence type="ECO:0000313" key="2">
    <source>
        <dbReference type="Proteomes" id="UP001228581"/>
    </source>
</evidence>
<gene>
    <name evidence="1" type="ORF">QNI19_06300</name>
</gene>
<evidence type="ECO:0000313" key="1">
    <source>
        <dbReference type="EMBL" id="MDJ1492534.1"/>
    </source>
</evidence>
<dbReference type="RefSeq" id="WP_313993511.1">
    <property type="nucleotide sequence ID" value="NZ_JASJOR010000001.1"/>
</dbReference>
<protein>
    <recommendedName>
        <fullName evidence="3">Lipoprotein</fullName>
    </recommendedName>
</protein>
<dbReference type="Proteomes" id="UP001228581">
    <property type="component" value="Unassembled WGS sequence"/>
</dbReference>
<reference evidence="1 2" key="1">
    <citation type="submission" date="2023-05" db="EMBL/GenBank/DDBJ databases">
        <authorList>
            <person name="Zhang X."/>
        </authorList>
    </citation>
    <scope>NUCLEOTIDE SEQUENCE [LARGE SCALE GENOMIC DNA]</scope>
    <source>
        <strain evidence="1 2">DM2B3-1</strain>
    </source>
</reference>
<comment type="caution">
    <text evidence="1">The sequence shown here is derived from an EMBL/GenBank/DDBJ whole genome shotgun (WGS) entry which is preliminary data.</text>
</comment>